<sequence length="316" mass="34024">MSEIALLPDAEIARAAGYAREALSPATLAAYAADWAGFEAWCRGRGVAALPATPVAVAAYLATLAATHAGSTLRRRLAAIGRAHRMAGLPWQGSHPAIRDTLAGIARRHGTPQRRAAAIGTAEIRKLVATCADGLTGTRDRALLLLGFAAALRRSELVAVQREHLTFTPEGLRLLIPRAKADQEGRGAELGIPRGRKPETCPVRVLEAWLQASDCRYGPVFRKIDRWGNLETTALHPYALPKILARRLALAGIKAAGLERLSMHGLRAGFITEAYKAGARDEAIMEHSRHRDIRTMRGYVRRAKLVGESPAGLVGL</sequence>
<reference evidence="7 8" key="1">
    <citation type="journal article" date="2020" name="Microorganisms">
        <title>Osmotic Adaptation and Compatible Solute Biosynthesis of Phototrophic Bacteria as Revealed from Genome Analyses.</title>
        <authorList>
            <person name="Imhoff J.F."/>
            <person name="Rahn T."/>
            <person name="Kunzel S."/>
            <person name="Keller A."/>
            <person name="Neulinger S.C."/>
        </authorList>
    </citation>
    <scope>NUCLEOTIDE SEQUENCE [LARGE SCALE GENOMIC DNA]</scope>
    <source>
        <strain evidence="7 8">DSM 15382</strain>
    </source>
</reference>
<keyword evidence="8" id="KW-1185">Reference proteome</keyword>
<organism evidence="7 8">
    <name type="scientific">Paracraurococcus ruber</name>
    <dbReference type="NCBI Taxonomy" id="77675"/>
    <lineage>
        <taxon>Bacteria</taxon>
        <taxon>Pseudomonadati</taxon>
        <taxon>Pseudomonadota</taxon>
        <taxon>Alphaproteobacteria</taxon>
        <taxon>Acetobacterales</taxon>
        <taxon>Roseomonadaceae</taxon>
        <taxon>Paracraurococcus</taxon>
    </lineage>
</organism>
<evidence type="ECO:0000256" key="3">
    <source>
        <dbReference type="ARBA" id="ARBA00023172"/>
    </source>
</evidence>
<keyword evidence="3" id="KW-0233">DNA recombination</keyword>
<dbReference type="InterPro" id="IPR010998">
    <property type="entry name" value="Integrase_recombinase_N"/>
</dbReference>
<proteinExistence type="predicted"/>
<feature type="domain" description="Tyr recombinase" evidence="5">
    <location>
        <begin position="114"/>
        <end position="312"/>
    </location>
</feature>
<feature type="domain" description="Core-binding (CB)" evidence="6">
    <location>
        <begin position="1"/>
        <end position="88"/>
    </location>
</feature>
<evidence type="ECO:0000256" key="4">
    <source>
        <dbReference type="PROSITE-ProRule" id="PRU01248"/>
    </source>
</evidence>
<dbReference type="SUPFAM" id="SSF56349">
    <property type="entry name" value="DNA breaking-rejoining enzymes"/>
    <property type="match status" value="1"/>
</dbReference>
<dbReference type="InterPro" id="IPR004107">
    <property type="entry name" value="Integrase_SAM-like_N"/>
</dbReference>
<dbReference type="InterPro" id="IPR044068">
    <property type="entry name" value="CB"/>
</dbReference>
<evidence type="ECO:0000259" key="5">
    <source>
        <dbReference type="PROSITE" id="PS51898"/>
    </source>
</evidence>
<dbReference type="PANTHER" id="PTHR34605">
    <property type="entry name" value="PHAGE_INTEGRASE DOMAIN-CONTAINING PROTEIN"/>
    <property type="match status" value="1"/>
</dbReference>
<keyword evidence="2 4" id="KW-0238">DNA-binding</keyword>
<evidence type="ECO:0000313" key="8">
    <source>
        <dbReference type="Proteomes" id="UP000697995"/>
    </source>
</evidence>
<dbReference type="Pfam" id="PF00589">
    <property type="entry name" value="Phage_integrase"/>
    <property type="match status" value="1"/>
</dbReference>
<dbReference type="Proteomes" id="UP000697995">
    <property type="component" value="Unassembled WGS sequence"/>
</dbReference>
<dbReference type="Pfam" id="PF02899">
    <property type="entry name" value="Phage_int_SAM_1"/>
    <property type="match status" value="1"/>
</dbReference>
<dbReference type="SUPFAM" id="SSF47823">
    <property type="entry name" value="lambda integrase-like, N-terminal domain"/>
    <property type="match status" value="1"/>
</dbReference>
<dbReference type="PANTHER" id="PTHR34605:SF4">
    <property type="entry name" value="DNA ADENINE METHYLTRANSFERASE"/>
    <property type="match status" value="1"/>
</dbReference>
<accession>A0ABS1D0D0</accession>
<dbReference type="InterPro" id="IPR052925">
    <property type="entry name" value="Phage_Integrase-like_Recomb"/>
</dbReference>
<evidence type="ECO:0000256" key="2">
    <source>
        <dbReference type="ARBA" id="ARBA00023125"/>
    </source>
</evidence>
<dbReference type="PROSITE" id="PS51898">
    <property type="entry name" value="TYR_RECOMBINASE"/>
    <property type="match status" value="1"/>
</dbReference>
<keyword evidence="1" id="KW-0229">DNA integration</keyword>
<dbReference type="Gene3D" id="1.10.443.10">
    <property type="entry name" value="Intergrase catalytic core"/>
    <property type="match status" value="1"/>
</dbReference>
<dbReference type="PROSITE" id="PS51900">
    <property type="entry name" value="CB"/>
    <property type="match status" value="1"/>
</dbReference>
<gene>
    <name evidence="7" type="ORF">CKO45_17875</name>
</gene>
<dbReference type="Gene3D" id="1.10.150.130">
    <property type="match status" value="1"/>
</dbReference>
<evidence type="ECO:0000313" key="7">
    <source>
        <dbReference type="EMBL" id="MBK1660103.1"/>
    </source>
</evidence>
<comment type="caution">
    <text evidence="7">The sequence shown here is derived from an EMBL/GenBank/DDBJ whole genome shotgun (WGS) entry which is preliminary data.</text>
</comment>
<name>A0ABS1D0D0_9PROT</name>
<protein>
    <recommendedName>
        <fullName evidence="9">Integrase</fullName>
    </recommendedName>
</protein>
<dbReference type="RefSeq" id="WP_158292256.1">
    <property type="nucleotide sequence ID" value="NZ_NRSG01000146.1"/>
</dbReference>
<evidence type="ECO:0000256" key="1">
    <source>
        <dbReference type="ARBA" id="ARBA00022908"/>
    </source>
</evidence>
<dbReference type="InterPro" id="IPR002104">
    <property type="entry name" value="Integrase_catalytic"/>
</dbReference>
<dbReference type="InterPro" id="IPR013762">
    <property type="entry name" value="Integrase-like_cat_sf"/>
</dbReference>
<dbReference type="EMBL" id="NRSG01000146">
    <property type="protein sequence ID" value="MBK1660103.1"/>
    <property type="molecule type" value="Genomic_DNA"/>
</dbReference>
<evidence type="ECO:0008006" key="9">
    <source>
        <dbReference type="Google" id="ProtNLM"/>
    </source>
</evidence>
<dbReference type="InterPro" id="IPR011010">
    <property type="entry name" value="DNA_brk_join_enz"/>
</dbReference>
<evidence type="ECO:0000259" key="6">
    <source>
        <dbReference type="PROSITE" id="PS51900"/>
    </source>
</evidence>